<proteinExistence type="predicted"/>
<keyword evidence="2" id="KW-0732">Signal</keyword>
<evidence type="ECO:0000313" key="3">
    <source>
        <dbReference type="EMBL" id="CAB9514477.1"/>
    </source>
</evidence>
<comment type="caution">
    <text evidence="3">The sequence shown here is derived from an EMBL/GenBank/DDBJ whole genome shotgun (WGS) entry which is preliminary data.</text>
</comment>
<accession>A0A9N8E4G6</accession>
<evidence type="ECO:0000256" key="2">
    <source>
        <dbReference type="SAM" id="SignalP"/>
    </source>
</evidence>
<sequence length="160" mass="17497">MPPRFVLSSPAPTLGCACLFICAAGCMPKTGDTWLNNGFNSGDAGRGRDGGALDGDEEESTGISDRLMDEHISGLEEKPDLMELLFTIDLTEHPTLDSLGNFDDYEPTDSTREFDVGVSDSAEDSADDLQNHTVKNVYVTMVYFYSKDLDRSTGRFNHSL</sequence>
<dbReference type="Proteomes" id="UP001153069">
    <property type="component" value="Unassembled WGS sequence"/>
</dbReference>
<dbReference type="EMBL" id="CAICTM010000654">
    <property type="protein sequence ID" value="CAB9514477.1"/>
    <property type="molecule type" value="Genomic_DNA"/>
</dbReference>
<dbReference type="PROSITE" id="PS51257">
    <property type="entry name" value="PROKAR_LIPOPROTEIN"/>
    <property type="match status" value="1"/>
</dbReference>
<protein>
    <submittedName>
        <fullName evidence="3">Uncharacterized protein</fullName>
    </submittedName>
</protein>
<evidence type="ECO:0000313" key="4">
    <source>
        <dbReference type="Proteomes" id="UP001153069"/>
    </source>
</evidence>
<gene>
    <name evidence="3" type="ORF">SEMRO_655_G182320.1</name>
</gene>
<organism evidence="3 4">
    <name type="scientific">Seminavis robusta</name>
    <dbReference type="NCBI Taxonomy" id="568900"/>
    <lineage>
        <taxon>Eukaryota</taxon>
        <taxon>Sar</taxon>
        <taxon>Stramenopiles</taxon>
        <taxon>Ochrophyta</taxon>
        <taxon>Bacillariophyta</taxon>
        <taxon>Bacillariophyceae</taxon>
        <taxon>Bacillariophycidae</taxon>
        <taxon>Naviculales</taxon>
        <taxon>Naviculaceae</taxon>
        <taxon>Seminavis</taxon>
    </lineage>
</organism>
<name>A0A9N8E4G6_9STRA</name>
<feature type="region of interest" description="Disordered" evidence="1">
    <location>
        <begin position="45"/>
        <end position="65"/>
    </location>
</feature>
<keyword evidence="4" id="KW-1185">Reference proteome</keyword>
<feature type="signal peptide" evidence="2">
    <location>
        <begin position="1"/>
        <end position="28"/>
    </location>
</feature>
<reference evidence="3" key="1">
    <citation type="submission" date="2020-06" db="EMBL/GenBank/DDBJ databases">
        <authorList>
            <consortium name="Plant Systems Biology data submission"/>
        </authorList>
    </citation>
    <scope>NUCLEOTIDE SEQUENCE</scope>
    <source>
        <strain evidence="3">D6</strain>
    </source>
</reference>
<dbReference type="AlphaFoldDB" id="A0A9N8E4G6"/>
<feature type="chain" id="PRO_5040480345" evidence="2">
    <location>
        <begin position="29"/>
        <end position="160"/>
    </location>
</feature>
<evidence type="ECO:0000256" key="1">
    <source>
        <dbReference type="SAM" id="MobiDB-lite"/>
    </source>
</evidence>